<dbReference type="NCBIfam" id="TIGR02167">
    <property type="entry name" value="Liste_lipo_26"/>
    <property type="match status" value="4"/>
</dbReference>
<protein>
    <submittedName>
        <fullName evidence="3">BspA family leucine-rich repeat surface protein</fullName>
    </submittedName>
</protein>
<dbReference type="Proteomes" id="UP001249945">
    <property type="component" value="Unassembled WGS sequence"/>
</dbReference>
<reference evidence="3" key="1">
    <citation type="submission" date="2022-04" db="EMBL/GenBank/DDBJ databases">
        <title>Draft genome sequences of lactic acid bacteria (LAB) strains involved in meat spoilage.</title>
        <authorList>
            <person name="Palevich N."/>
        </authorList>
    </citation>
    <scope>NUCLEOTIDE SEQUENCE</scope>
    <source>
        <strain evidence="3">9-14</strain>
    </source>
</reference>
<dbReference type="AlphaFoldDB" id="A0AAW8R7U7"/>
<dbReference type="SUPFAM" id="SSF52047">
    <property type="entry name" value="RNI-like"/>
    <property type="match status" value="1"/>
</dbReference>
<dbReference type="InterPro" id="IPR027994">
    <property type="entry name" value="WxL_dom"/>
</dbReference>
<dbReference type="InterPro" id="IPR050328">
    <property type="entry name" value="Dev_Immune_Receptor"/>
</dbReference>
<dbReference type="PANTHER" id="PTHR24373">
    <property type="entry name" value="SLIT RELATED LEUCINE-RICH REPEAT NEURONAL PROTEIN"/>
    <property type="match status" value="1"/>
</dbReference>
<name>A0AAW8R7U7_CARDV</name>
<organism evidence="3 4">
    <name type="scientific">Carnobacterium divergens</name>
    <name type="common">Lactobacillus divergens</name>
    <dbReference type="NCBI Taxonomy" id="2748"/>
    <lineage>
        <taxon>Bacteria</taxon>
        <taxon>Bacillati</taxon>
        <taxon>Bacillota</taxon>
        <taxon>Bacilli</taxon>
        <taxon>Lactobacillales</taxon>
        <taxon>Carnobacteriaceae</taxon>
        <taxon>Carnobacterium</taxon>
    </lineage>
</organism>
<dbReference type="InterPro" id="IPR011889">
    <property type="entry name" value="Liste_lipo_26"/>
</dbReference>
<keyword evidence="1" id="KW-0732">Signal</keyword>
<gene>
    <name evidence="3" type="ORF">MX635_00970</name>
</gene>
<dbReference type="Pfam" id="PF03382">
    <property type="entry name" value="DUF285"/>
    <property type="match status" value="1"/>
</dbReference>
<dbReference type="PANTHER" id="PTHR24373:SF275">
    <property type="entry name" value="TIR DOMAIN-CONTAINING PROTEIN"/>
    <property type="match status" value="1"/>
</dbReference>
<dbReference type="RefSeq" id="WP_311779771.1">
    <property type="nucleotide sequence ID" value="NZ_JALRMR010000001.1"/>
</dbReference>
<proteinExistence type="predicted"/>
<evidence type="ECO:0000313" key="4">
    <source>
        <dbReference type="Proteomes" id="UP001249945"/>
    </source>
</evidence>
<comment type="caution">
    <text evidence="3">The sequence shown here is derived from an EMBL/GenBank/DDBJ whole genome shotgun (WGS) entry which is preliminary data.</text>
</comment>
<evidence type="ECO:0000313" key="3">
    <source>
        <dbReference type="EMBL" id="MDT1972962.1"/>
    </source>
</evidence>
<dbReference type="InterPro" id="IPR005046">
    <property type="entry name" value="DUF285"/>
</dbReference>
<dbReference type="Gene3D" id="3.80.10.10">
    <property type="entry name" value="Ribonuclease Inhibitor"/>
    <property type="match status" value="1"/>
</dbReference>
<evidence type="ECO:0000259" key="2">
    <source>
        <dbReference type="Pfam" id="PF13731"/>
    </source>
</evidence>
<dbReference type="InterPro" id="IPR032675">
    <property type="entry name" value="LRR_dom_sf"/>
</dbReference>
<accession>A0AAW8R7U7</accession>
<dbReference type="Gene3D" id="2.60.40.740">
    <property type="match status" value="1"/>
</dbReference>
<dbReference type="EMBL" id="JALRMR010000001">
    <property type="protein sequence ID" value="MDT1972962.1"/>
    <property type="molecule type" value="Genomic_DNA"/>
</dbReference>
<dbReference type="Pfam" id="PF13731">
    <property type="entry name" value="WxL"/>
    <property type="match status" value="1"/>
</dbReference>
<feature type="domain" description="WxL" evidence="2">
    <location>
        <begin position="796"/>
        <end position="905"/>
    </location>
</feature>
<sequence length="906" mass="101871">MKSKRIYIFLFVIIMGIMIVSQAQSLLANYNIVEDMSIQTSVNSLKEGEIVAITVTDSNVEDTKLVIPIDKTMEYVESDHLDGSVVFDTINNQLVIDWMDSSNEQKAVTVMLKMNKEGLYPLKALTVRDNQEVNTKEVSIDVVGAEESQTENVDIESSTSFEQSILDKVIAEDPTLENFDRDYEEITGIWGTAPWRYDVSTGVLTIESGAVNISQKPWSSISGPLKDSIIKKLVFTGPVILPRDSTYLFTEQHRRALDTVETIEGLNYVDTSSVTKMKAMFRGMRSLKILDLSSFNTSNVTDMESMFEGMESLESLDLSSFNTAKVRTMTKMFKGLEKLTNLDLSSFDTPSLGSLEYMFEGSEKIKELDISTFDTTNVATFGGFFRGISLRKLTLGEKSLIGNEKGVGNGLGSPLPLDENEVSGNWVKENGESKAYSPREFGQKYGRIEDLTAGTYVAETIPTGEISGEIKLENQTSLDGLFYVNDEIKFQNKIHHKGEVWNYLYKTIIPDELTINKESFKGYRITEDGNMVDFPKEVFKFDESSRMLEVNLKAISEVDGKGNYYSFGERNFYYEFTAITNKEAIGKKIKLDSTISYFDKIFNPYQDVELSVESKEIYGLEPEWELEKKIKNTSRSDEITAVGDELEFTLTATNKEELGAMKSFAIAETMFPNELDFIRGSAELILPNGDTKKLDDSVYQPEKQLVSTNVFSENGFVGVKPYSLRFKAKIKDLAYGKILETKANLNGLTQIGNVVTIDDNKVEINVAYSGKLGFKETPKTLSFKDSFISAFTSTIERKDADWGISIEDTRAQKQPWTLSVKQASPFESIDGDALTQVLIFRKNGIEDKAIDVENEVDVYSEGSPNLNDYFVSWQKDEGFFLKVPPGTAKAKQYQTELQWNLKDTPI</sequence>
<evidence type="ECO:0000256" key="1">
    <source>
        <dbReference type="ARBA" id="ARBA00022729"/>
    </source>
</evidence>